<keyword evidence="3" id="KW-1185">Reference proteome</keyword>
<dbReference type="AlphaFoldDB" id="A0A5B9W7S9"/>
<dbReference type="InterPro" id="IPR002321">
    <property type="entry name" value="Cyt_c_II"/>
</dbReference>
<dbReference type="GO" id="GO:0022900">
    <property type="term" value="P:electron transport chain"/>
    <property type="evidence" value="ECO:0007669"/>
    <property type="project" value="InterPro"/>
</dbReference>
<dbReference type="Proteomes" id="UP000324233">
    <property type="component" value="Chromosome"/>
</dbReference>
<dbReference type="EMBL" id="CP042997">
    <property type="protein sequence ID" value="QEH36294.1"/>
    <property type="molecule type" value="Genomic_DNA"/>
</dbReference>
<evidence type="ECO:0000313" key="3">
    <source>
        <dbReference type="Proteomes" id="UP000324233"/>
    </source>
</evidence>
<feature type="signal peptide" evidence="1">
    <location>
        <begin position="1"/>
        <end position="23"/>
    </location>
</feature>
<dbReference type="GO" id="GO:0005506">
    <property type="term" value="F:iron ion binding"/>
    <property type="evidence" value="ECO:0007669"/>
    <property type="project" value="InterPro"/>
</dbReference>
<dbReference type="PROSITE" id="PS51257">
    <property type="entry name" value="PROKAR_LIPOPROTEIN"/>
    <property type="match status" value="1"/>
</dbReference>
<dbReference type="KEGG" id="agv:OJF2_48550"/>
<accession>A0A5B9W7S9</accession>
<dbReference type="RefSeq" id="WP_148595999.1">
    <property type="nucleotide sequence ID" value="NZ_CP042997.1"/>
</dbReference>
<proteinExistence type="predicted"/>
<evidence type="ECO:0000256" key="1">
    <source>
        <dbReference type="SAM" id="SignalP"/>
    </source>
</evidence>
<keyword evidence="1" id="KW-0732">Signal</keyword>
<dbReference type="Gene3D" id="1.20.120.10">
    <property type="entry name" value="Cytochrome c/b562"/>
    <property type="match status" value="1"/>
</dbReference>
<dbReference type="SUPFAM" id="SSF47175">
    <property type="entry name" value="Cytochromes"/>
    <property type="match status" value="1"/>
</dbReference>
<dbReference type="GO" id="GO:0020037">
    <property type="term" value="F:heme binding"/>
    <property type="evidence" value="ECO:0007669"/>
    <property type="project" value="InterPro"/>
</dbReference>
<organism evidence="2 3">
    <name type="scientific">Aquisphaera giovannonii</name>
    <dbReference type="NCBI Taxonomy" id="406548"/>
    <lineage>
        <taxon>Bacteria</taxon>
        <taxon>Pseudomonadati</taxon>
        <taxon>Planctomycetota</taxon>
        <taxon>Planctomycetia</taxon>
        <taxon>Isosphaerales</taxon>
        <taxon>Isosphaeraceae</taxon>
        <taxon>Aquisphaera</taxon>
    </lineage>
</organism>
<protein>
    <submittedName>
        <fullName evidence="2">Cytochrome C</fullName>
    </submittedName>
</protein>
<dbReference type="GO" id="GO:0009055">
    <property type="term" value="F:electron transfer activity"/>
    <property type="evidence" value="ECO:0007669"/>
    <property type="project" value="InterPro"/>
</dbReference>
<reference evidence="2 3" key="1">
    <citation type="submission" date="2019-08" db="EMBL/GenBank/DDBJ databases">
        <title>Deep-cultivation of Planctomycetes and their phenomic and genomic characterization uncovers novel biology.</title>
        <authorList>
            <person name="Wiegand S."/>
            <person name="Jogler M."/>
            <person name="Boedeker C."/>
            <person name="Pinto D."/>
            <person name="Vollmers J."/>
            <person name="Rivas-Marin E."/>
            <person name="Kohn T."/>
            <person name="Peeters S.H."/>
            <person name="Heuer A."/>
            <person name="Rast P."/>
            <person name="Oberbeckmann S."/>
            <person name="Bunk B."/>
            <person name="Jeske O."/>
            <person name="Meyerdierks A."/>
            <person name="Storesund J.E."/>
            <person name="Kallscheuer N."/>
            <person name="Luecker S."/>
            <person name="Lage O.M."/>
            <person name="Pohl T."/>
            <person name="Merkel B.J."/>
            <person name="Hornburger P."/>
            <person name="Mueller R.-W."/>
            <person name="Bruemmer F."/>
            <person name="Labrenz M."/>
            <person name="Spormann A.M."/>
            <person name="Op den Camp H."/>
            <person name="Overmann J."/>
            <person name="Amann R."/>
            <person name="Jetten M.S.M."/>
            <person name="Mascher T."/>
            <person name="Medema M.H."/>
            <person name="Devos D.P."/>
            <person name="Kaster A.-K."/>
            <person name="Ovreas L."/>
            <person name="Rohde M."/>
            <person name="Galperin M.Y."/>
            <person name="Jogler C."/>
        </authorList>
    </citation>
    <scope>NUCLEOTIDE SEQUENCE [LARGE SCALE GENOMIC DNA]</scope>
    <source>
        <strain evidence="2 3">OJF2</strain>
    </source>
</reference>
<dbReference type="Pfam" id="PF01322">
    <property type="entry name" value="Cytochrom_C_2"/>
    <property type="match status" value="1"/>
</dbReference>
<dbReference type="InterPro" id="IPR010980">
    <property type="entry name" value="Cyt_c/b562"/>
</dbReference>
<sequence length="155" mass="17581" precursor="true">MNRKWIGLAATSLLVAACGLVAAQDKKEHDEPETPLGKIMEKVQKLNGDMTRYVRNAAQYKKSQKDLEKAALEFAKLAKESKKFTDPYVKNVKDVKEPQKKWDDIMDAWEKTSKDLAAAVAKDSTTQKEAKELFQKVKNTCADCHTVFRVEKEAF</sequence>
<feature type="chain" id="PRO_5022747702" evidence="1">
    <location>
        <begin position="24"/>
        <end position="155"/>
    </location>
</feature>
<evidence type="ECO:0000313" key="2">
    <source>
        <dbReference type="EMBL" id="QEH36294.1"/>
    </source>
</evidence>
<gene>
    <name evidence="2" type="ORF">OJF2_48550</name>
</gene>
<dbReference type="OrthoDB" id="277865at2"/>
<name>A0A5B9W7S9_9BACT</name>